<dbReference type="PROSITE" id="PS51331">
    <property type="entry name" value="THYX"/>
    <property type="match status" value="1"/>
</dbReference>
<dbReference type="GO" id="GO:0006231">
    <property type="term" value="P:dTMP biosynthetic process"/>
    <property type="evidence" value="ECO:0007669"/>
    <property type="project" value="InterPro"/>
</dbReference>
<keyword evidence="2" id="KW-1185">Reference proteome</keyword>
<dbReference type="GeneID" id="65128457"/>
<proteinExistence type="predicted"/>
<evidence type="ECO:0000313" key="2">
    <source>
        <dbReference type="Proteomes" id="UP000593838"/>
    </source>
</evidence>
<reference evidence="1 2" key="1">
    <citation type="submission" date="2020-07" db="EMBL/GenBank/DDBJ databases">
        <title>Taxonomic proposal: Crassvirales, a new order of highly abundant and diverse bacterial viruses.</title>
        <authorList>
            <person name="Shkoporov A.N."/>
            <person name="Stockdale S.R."/>
            <person name="Guerin E."/>
            <person name="Ross R.P."/>
            <person name="Hill C."/>
        </authorList>
    </citation>
    <scope>NUCLEOTIDE SEQUENCE [LARGE SCALE GENOMIC DNA]</scope>
</reference>
<protein>
    <submittedName>
        <fullName evidence="1">Thymidylate synthase</fullName>
    </submittedName>
</protein>
<dbReference type="InterPro" id="IPR036098">
    <property type="entry name" value="Thymidylate_synthase_ThyX_sf"/>
</dbReference>
<dbReference type="GO" id="GO:0070402">
    <property type="term" value="F:NADPH binding"/>
    <property type="evidence" value="ECO:0007669"/>
    <property type="project" value="TreeGrafter"/>
</dbReference>
<dbReference type="NCBIfam" id="TIGR02170">
    <property type="entry name" value="thyX"/>
    <property type="match status" value="1"/>
</dbReference>
<dbReference type="Gene3D" id="3.30.1360.170">
    <property type="match status" value="1"/>
</dbReference>
<dbReference type="PANTHER" id="PTHR34934:SF1">
    <property type="entry name" value="FLAVIN-DEPENDENT THYMIDYLATE SYNTHASE"/>
    <property type="match status" value="1"/>
</dbReference>
<dbReference type="CDD" id="cd20175">
    <property type="entry name" value="ThyX"/>
    <property type="match status" value="1"/>
</dbReference>
<dbReference type="SUPFAM" id="SSF69796">
    <property type="entry name" value="Thymidylate synthase-complementing protein Thy1"/>
    <property type="match status" value="1"/>
</dbReference>
<dbReference type="EMBL" id="MT774375">
    <property type="protein sequence ID" value="QOR58005.1"/>
    <property type="molecule type" value="Genomic_DNA"/>
</dbReference>
<dbReference type="InterPro" id="IPR003669">
    <property type="entry name" value="Thymidylate_synthase_ThyX"/>
</dbReference>
<dbReference type="GO" id="GO:0050660">
    <property type="term" value="F:flavin adenine dinucleotide binding"/>
    <property type="evidence" value="ECO:0007669"/>
    <property type="project" value="InterPro"/>
</dbReference>
<dbReference type="Pfam" id="PF02511">
    <property type="entry name" value="Thy1"/>
    <property type="match status" value="1"/>
</dbReference>
<sequence length="215" mass="25228">MKLIKSEVKILDKLNGEEIINRIAAVARTCYKSEASSTPESDKALVERLINSNHFAMIEFADVTVKFICSRSISHEIVRHRLMSFAMESQRYCNYSKDKFNNEITFILPTWYNQSEDEIDKEDFRKYLADCESYYNNLINKRGFLAQEAREILPNATKTEINCKANLREWLHFLTLRCSTAAHPDIRVLALDLLKQLHEQIPVIFDKLYDKYYGR</sequence>
<dbReference type="Proteomes" id="UP000593838">
    <property type="component" value="Segment"/>
</dbReference>
<name>A0A7M1RUA2_9CAUD</name>
<evidence type="ECO:0000313" key="1">
    <source>
        <dbReference type="EMBL" id="QOR58005.1"/>
    </source>
</evidence>
<dbReference type="KEGG" id="vg:65128457"/>
<accession>A0A7M1RUA2</accession>
<organism evidence="1 2">
    <name type="scientific">uncultured phage cr50_1</name>
    <dbReference type="NCBI Taxonomy" id="2772059"/>
    <lineage>
        <taxon>Viruses</taxon>
        <taxon>Duplodnaviria</taxon>
        <taxon>Heunggongvirae</taxon>
        <taxon>Uroviricota</taxon>
        <taxon>Caudoviricetes</taxon>
        <taxon>Crassvirales</taxon>
        <taxon>Suoliviridae</taxon>
        <taxon>Boorivirinae</taxon>
        <taxon>Cohcovirus</taxon>
        <taxon>Cohcovirus hiberniae</taxon>
    </lineage>
</organism>
<dbReference type="PANTHER" id="PTHR34934">
    <property type="entry name" value="FLAVIN-DEPENDENT THYMIDYLATE SYNTHASE"/>
    <property type="match status" value="1"/>
</dbReference>
<dbReference type="GO" id="GO:0050797">
    <property type="term" value="F:thymidylate synthase (FAD) activity"/>
    <property type="evidence" value="ECO:0007669"/>
    <property type="project" value="InterPro"/>
</dbReference>
<dbReference type="RefSeq" id="YP_010110163.1">
    <property type="nucleotide sequence ID" value="NC_055868.1"/>
</dbReference>
<dbReference type="GO" id="GO:0004799">
    <property type="term" value="F:thymidylate synthase activity"/>
    <property type="evidence" value="ECO:0007669"/>
    <property type="project" value="TreeGrafter"/>
</dbReference>